<dbReference type="PANTHER" id="PTHR42930:SF6">
    <property type="entry name" value="PHOSPHATE REGULATORY PROTEIN-LIKE PROTEIN"/>
    <property type="match status" value="1"/>
</dbReference>
<dbReference type="InterPro" id="IPR026022">
    <property type="entry name" value="PhoU_dom"/>
</dbReference>
<comment type="caution">
    <text evidence="2">The sequence shown here is derived from an EMBL/GenBank/DDBJ whole genome shotgun (WGS) entry which is preliminary data.</text>
</comment>
<gene>
    <name evidence="2" type="ORF">C496_08346</name>
</gene>
<dbReference type="Proteomes" id="UP000011599">
    <property type="component" value="Unassembled WGS sequence"/>
</dbReference>
<evidence type="ECO:0000313" key="3">
    <source>
        <dbReference type="Proteomes" id="UP000011599"/>
    </source>
</evidence>
<dbReference type="GO" id="GO:0030643">
    <property type="term" value="P:intracellular phosphate ion homeostasis"/>
    <property type="evidence" value="ECO:0007669"/>
    <property type="project" value="InterPro"/>
</dbReference>
<feature type="domain" description="PhoU" evidence="1">
    <location>
        <begin position="152"/>
        <end position="238"/>
    </location>
</feature>
<dbReference type="GO" id="GO:0045936">
    <property type="term" value="P:negative regulation of phosphate metabolic process"/>
    <property type="evidence" value="ECO:0007669"/>
    <property type="project" value="InterPro"/>
</dbReference>
<dbReference type="Pfam" id="PF01895">
    <property type="entry name" value="PhoU"/>
    <property type="match status" value="1"/>
</dbReference>
<dbReference type="InterPro" id="IPR028366">
    <property type="entry name" value="PhoU"/>
</dbReference>
<accession>L9VX69</accession>
<dbReference type="PATRIC" id="fig|1114856.3.peg.1742"/>
<sequence>MSQHSVPDDSTDPIERKVQLTGNSTFVVSLPKEWALEQGLESGASMYLYPHDDRVIAAPEHVSGSDRSVTIDAATDDERALLQRVRAAYATGYDRITVAGVDGLETDTRRELERTVGRLIGIEIQETTDDRLTIRNLLDAGEVSLPQTVAQARQLALELYDDAIEALLSGDDDLARRVRSRNDDVDRLFAFVSRGFHRGLEDVRDIGRLGTDRTVAFREYRTARQLERLAEHADRIAAVALDQPDPPDGVLRDGIESVASEIRRLVESALSGEVRTASDAYAAVDEDLAELTQRVYGRCESDACLYSPLLASLRQLAEIGLTIGETGIETGLES</sequence>
<dbReference type="PANTHER" id="PTHR42930">
    <property type="entry name" value="PHOSPHATE-SPECIFIC TRANSPORT SYSTEM ACCESSORY PROTEIN PHOU"/>
    <property type="match status" value="1"/>
</dbReference>
<proteinExistence type="predicted"/>
<reference evidence="2 3" key="1">
    <citation type="journal article" date="2014" name="PLoS Genet.">
        <title>Phylogenetically driven sequencing of extremely halophilic archaea reveals strategies for static and dynamic osmo-response.</title>
        <authorList>
            <person name="Becker E.A."/>
            <person name="Seitzer P.M."/>
            <person name="Tritt A."/>
            <person name="Larsen D."/>
            <person name="Krusor M."/>
            <person name="Yao A.I."/>
            <person name="Wu D."/>
            <person name="Madern D."/>
            <person name="Eisen J.A."/>
            <person name="Darling A.E."/>
            <person name="Facciotti M.T."/>
        </authorList>
    </citation>
    <scope>NUCLEOTIDE SEQUENCE [LARGE SCALE GENOMIC DNA]</scope>
    <source>
        <strain evidence="2 3">GA33</strain>
    </source>
</reference>
<dbReference type="Gene3D" id="1.20.58.220">
    <property type="entry name" value="Phosphate transport system protein phou homolog 2, domain 2"/>
    <property type="match status" value="1"/>
</dbReference>
<dbReference type="RefSeq" id="WP_006089488.1">
    <property type="nucleotide sequence ID" value="NZ_AOHW01000026.1"/>
</dbReference>
<evidence type="ECO:0000313" key="2">
    <source>
        <dbReference type="EMBL" id="ELY41790.1"/>
    </source>
</evidence>
<keyword evidence="3" id="KW-1185">Reference proteome</keyword>
<dbReference type="AlphaFoldDB" id="L9VX69"/>
<dbReference type="OrthoDB" id="40991at2157"/>
<name>L9VX69_9EURY</name>
<dbReference type="STRING" id="1114856.GCA_000383975_02093"/>
<dbReference type="InterPro" id="IPR038078">
    <property type="entry name" value="PhoU-like_sf"/>
</dbReference>
<dbReference type="SUPFAM" id="SSF109755">
    <property type="entry name" value="PhoU-like"/>
    <property type="match status" value="1"/>
</dbReference>
<evidence type="ECO:0000259" key="1">
    <source>
        <dbReference type="Pfam" id="PF01895"/>
    </source>
</evidence>
<dbReference type="EMBL" id="AOHW01000026">
    <property type="protein sequence ID" value="ELY41790.1"/>
    <property type="molecule type" value="Genomic_DNA"/>
</dbReference>
<organism evidence="2 3">
    <name type="scientific">Natronorubrum tibetense GA33</name>
    <dbReference type="NCBI Taxonomy" id="1114856"/>
    <lineage>
        <taxon>Archaea</taxon>
        <taxon>Methanobacteriati</taxon>
        <taxon>Methanobacteriota</taxon>
        <taxon>Stenosarchaea group</taxon>
        <taxon>Halobacteria</taxon>
        <taxon>Halobacteriales</taxon>
        <taxon>Natrialbaceae</taxon>
        <taxon>Natronorubrum</taxon>
    </lineage>
</organism>
<dbReference type="eggNOG" id="arCOG00318">
    <property type="taxonomic scope" value="Archaea"/>
</dbReference>
<protein>
    <submittedName>
        <fullName evidence="2">Phosphate uptake regulator PhoU</fullName>
    </submittedName>
</protein>